<evidence type="ECO:0000313" key="1">
    <source>
        <dbReference type="EMBL" id="KEQ02212.1"/>
    </source>
</evidence>
<name>A0A074VEJ7_9NEIS</name>
<sequence length="52" mass="6072">MQTLFRLSYVTYSYHGNKKISQESPNSDDFDGEAFQTLGIYSTYEIALERKK</sequence>
<gene>
    <name evidence="1" type="ORF">SASC598J21_000050</name>
</gene>
<accession>A0A074VEJ7</accession>
<evidence type="ECO:0000313" key="2">
    <source>
        <dbReference type="Proteomes" id="UP000027644"/>
    </source>
</evidence>
<organism evidence="1 2">
    <name type="scientific">Snodgrassella alvi SCGC AB-598-J21</name>
    <dbReference type="NCBI Taxonomy" id="1385367"/>
    <lineage>
        <taxon>Bacteria</taxon>
        <taxon>Pseudomonadati</taxon>
        <taxon>Pseudomonadota</taxon>
        <taxon>Betaproteobacteria</taxon>
        <taxon>Neisseriales</taxon>
        <taxon>Neisseriaceae</taxon>
        <taxon>Snodgrassella</taxon>
    </lineage>
</organism>
<reference evidence="1 2" key="1">
    <citation type="journal article" date="2014" name="PLoS Genet.">
        <title>Hidden diversity in honey bee gut symbionts detected by single-cell genomics.</title>
        <authorList>
            <person name="Engel P."/>
            <person name="Stepanauskas R."/>
            <person name="Moran N."/>
        </authorList>
    </citation>
    <scope>NUCLEOTIDE SEQUENCE [LARGE SCALE GENOMIC DNA]</scope>
    <source>
        <strain evidence="1 2">SCGC AB-598-J21</strain>
    </source>
</reference>
<feature type="non-terminal residue" evidence="1">
    <location>
        <position position="52"/>
    </location>
</feature>
<comment type="caution">
    <text evidence="1">The sequence shown here is derived from an EMBL/GenBank/DDBJ whole genome shotgun (WGS) entry which is preliminary data.</text>
</comment>
<proteinExistence type="predicted"/>
<dbReference type="EMBL" id="AVQL01000005">
    <property type="protein sequence ID" value="KEQ02212.1"/>
    <property type="molecule type" value="Genomic_DNA"/>
</dbReference>
<protein>
    <submittedName>
        <fullName evidence="1">Uncharacterized protein</fullName>
    </submittedName>
</protein>
<dbReference type="Proteomes" id="UP000027644">
    <property type="component" value="Unassembled WGS sequence"/>
</dbReference>
<dbReference type="AlphaFoldDB" id="A0A074VEJ7"/>